<comment type="caution">
    <text evidence="1">The sequence shown here is derived from an EMBL/GenBank/DDBJ whole genome shotgun (WGS) entry which is preliminary data.</text>
</comment>
<proteinExistence type="predicted"/>
<evidence type="ECO:0000313" key="1">
    <source>
        <dbReference type="EMBL" id="KAJ7677164.1"/>
    </source>
</evidence>
<organism evidence="1 2">
    <name type="scientific">Mycena rosella</name>
    <name type="common">Pink bonnet</name>
    <name type="synonym">Agaricus rosellus</name>
    <dbReference type="NCBI Taxonomy" id="1033263"/>
    <lineage>
        <taxon>Eukaryota</taxon>
        <taxon>Fungi</taxon>
        <taxon>Dikarya</taxon>
        <taxon>Basidiomycota</taxon>
        <taxon>Agaricomycotina</taxon>
        <taxon>Agaricomycetes</taxon>
        <taxon>Agaricomycetidae</taxon>
        <taxon>Agaricales</taxon>
        <taxon>Marasmiineae</taxon>
        <taxon>Mycenaceae</taxon>
        <taxon>Mycena</taxon>
    </lineage>
</organism>
<accession>A0AAD7D3F4</accession>
<gene>
    <name evidence="1" type="ORF">B0H17DRAFT_1139811</name>
</gene>
<name>A0AAD7D3F4_MYCRO</name>
<sequence>MNPLYIQELLDRCIDFLDASNPALRACSLVNRSWVHPAQARIFSEIKLEDPRTSLESLHIRVSGLLSLMDGSQHLIRYISTLHMSNRAMPSPDHFVRICSFPFIRLSSLKIWHLDRLAPDSEVSVAIQRMLALPTLRSLHFACRFTDRKHFLGMWANCSSNITDLALSCRIEDDRAAPSGGPGPAAQRHIVLASFQANEIEDILWWLEDPHCPFNFTRLRALLGAGTEILQHGILAPVVKTVEVFDVTSKRSDLSAFTRLAVLQFRMPLWDPLSPLRALSTIRPAGRVHLRTLRLVLVISGWLDPAQVLSSLCSQLDRTLFALIGQFSSLTTIYINVVVPTPAVTQRAEQYFPSLDPQISISARTSGIRGMSCFKSSLISVRALVSEQCV</sequence>
<evidence type="ECO:0000313" key="2">
    <source>
        <dbReference type="Proteomes" id="UP001221757"/>
    </source>
</evidence>
<protein>
    <submittedName>
        <fullName evidence="1">Uncharacterized protein</fullName>
    </submittedName>
</protein>
<dbReference type="AlphaFoldDB" id="A0AAD7D3F4"/>
<reference evidence="1" key="1">
    <citation type="submission" date="2023-03" db="EMBL/GenBank/DDBJ databases">
        <title>Massive genome expansion in bonnet fungi (Mycena s.s.) driven by repeated elements and novel gene families across ecological guilds.</title>
        <authorList>
            <consortium name="Lawrence Berkeley National Laboratory"/>
            <person name="Harder C.B."/>
            <person name="Miyauchi S."/>
            <person name="Viragh M."/>
            <person name="Kuo A."/>
            <person name="Thoen E."/>
            <person name="Andreopoulos B."/>
            <person name="Lu D."/>
            <person name="Skrede I."/>
            <person name="Drula E."/>
            <person name="Henrissat B."/>
            <person name="Morin E."/>
            <person name="Kohler A."/>
            <person name="Barry K."/>
            <person name="LaButti K."/>
            <person name="Morin E."/>
            <person name="Salamov A."/>
            <person name="Lipzen A."/>
            <person name="Mereny Z."/>
            <person name="Hegedus B."/>
            <person name="Baldrian P."/>
            <person name="Stursova M."/>
            <person name="Weitz H."/>
            <person name="Taylor A."/>
            <person name="Grigoriev I.V."/>
            <person name="Nagy L.G."/>
            <person name="Martin F."/>
            <person name="Kauserud H."/>
        </authorList>
    </citation>
    <scope>NUCLEOTIDE SEQUENCE</scope>
    <source>
        <strain evidence="1">CBHHK067</strain>
    </source>
</reference>
<dbReference type="Proteomes" id="UP001221757">
    <property type="component" value="Unassembled WGS sequence"/>
</dbReference>
<dbReference type="EMBL" id="JARKIE010000141">
    <property type="protein sequence ID" value="KAJ7677164.1"/>
    <property type="molecule type" value="Genomic_DNA"/>
</dbReference>
<keyword evidence="2" id="KW-1185">Reference proteome</keyword>